<keyword evidence="3" id="KW-1185">Reference proteome</keyword>
<evidence type="ECO:0000313" key="3">
    <source>
        <dbReference type="Proteomes" id="UP001152888"/>
    </source>
</evidence>
<evidence type="ECO:0000256" key="1">
    <source>
        <dbReference type="SAM" id="Coils"/>
    </source>
</evidence>
<reference evidence="2" key="1">
    <citation type="submission" date="2022-03" db="EMBL/GenBank/DDBJ databases">
        <authorList>
            <person name="Sayadi A."/>
        </authorList>
    </citation>
    <scope>NUCLEOTIDE SEQUENCE</scope>
</reference>
<name>A0A9P0K1S6_ACAOB</name>
<dbReference type="AlphaFoldDB" id="A0A9P0K1S6"/>
<organism evidence="2 3">
    <name type="scientific">Acanthoscelides obtectus</name>
    <name type="common">Bean weevil</name>
    <name type="synonym">Bruchus obtectus</name>
    <dbReference type="NCBI Taxonomy" id="200917"/>
    <lineage>
        <taxon>Eukaryota</taxon>
        <taxon>Metazoa</taxon>
        <taxon>Ecdysozoa</taxon>
        <taxon>Arthropoda</taxon>
        <taxon>Hexapoda</taxon>
        <taxon>Insecta</taxon>
        <taxon>Pterygota</taxon>
        <taxon>Neoptera</taxon>
        <taxon>Endopterygota</taxon>
        <taxon>Coleoptera</taxon>
        <taxon>Polyphaga</taxon>
        <taxon>Cucujiformia</taxon>
        <taxon>Chrysomeloidea</taxon>
        <taxon>Chrysomelidae</taxon>
        <taxon>Bruchinae</taxon>
        <taxon>Bruchini</taxon>
        <taxon>Acanthoscelides</taxon>
    </lineage>
</organism>
<gene>
    <name evidence="2" type="ORF">ACAOBT_LOCUS5350</name>
</gene>
<proteinExistence type="predicted"/>
<sequence length="70" mass="8389">MLKRKDLLIENLKKKLASEQQRNRRLKHRMIQKKQALTPESKIVEMANDPNQKAELIKKRYLAILFKGKF</sequence>
<comment type="caution">
    <text evidence="2">The sequence shown here is derived from an EMBL/GenBank/DDBJ whole genome shotgun (WGS) entry which is preliminary data.</text>
</comment>
<accession>A0A9P0K1S6</accession>
<dbReference type="Proteomes" id="UP001152888">
    <property type="component" value="Unassembled WGS sequence"/>
</dbReference>
<keyword evidence="1" id="KW-0175">Coiled coil</keyword>
<dbReference type="OrthoDB" id="6773128at2759"/>
<dbReference type="EMBL" id="CAKOFQ010006709">
    <property type="protein sequence ID" value="CAH1963707.1"/>
    <property type="molecule type" value="Genomic_DNA"/>
</dbReference>
<protein>
    <submittedName>
        <fullName evidence="2">Uncharacterized protein</fullName>
    </submittedName>
</protein>
<evidence type="ECO:0000313" key="2">
    <source>
        <dbReference type="EMBL" id="CAH1963707.1"/>
    </source>
</evidence>
<feature type="coiled-coil region" evidence="1">
    <location>
        <begin position="2"/>
        <end position="36"/>
    </location>
</feature>